<dbReference type="InterPro" id="IPR010985">
    <property type="entry name" value="Ribbon_hlx_hlx"/>
</dbReference>
<dbReference type="SUPFAM" id="SSF47598">
    <property type="entry name" value="Ribbon-helix-helix"/>
    <property type="match status" value="1"/>
</dbReference>
<name>A0A1N7F340_9EURY</name>
<feature type="coiled-coil region" evidence="1">
    <location>
        <begin position="40"/>
        <end position="92"/>
    </location>
</feature>
<dbReference type="GO" id="GO:0006355">
    <property type="term" value="P:regulation of DNA-templated transcription"/>
    <property type="evidence" value="ECO:0007669"/>
    <property type="project" value="InterPro"/>
</dbReference>
<protein>
    <submittedName>
        <fullName evidence="2">Putative addiction module antidote protein, CC2985 family</fullName>
    </submittedName>
</protein>
<dbReference type="EMBL" id="FTNO01000007">
    <property type="protein sequence ID" value="SIR94625.1"/>
    <property type="molecule type" value="Genomic_DNA"/>
</dbReference>
<keyword evidence="3" id="KW-1185">Reference proteome</keyword>
<dbReference type="Proteomes" id="UP000186914">
    <property type="component" value="Unassembled WGS sequence"/>
</dbReference>
<evidence type="ECO:0000313" key="2">
    <source>
        <dbReference type="EMBL" id="SIR94625.1"/>
    </source>
</evidence>
<reference evidence="3" key="1">
    <citation type="submission" date="2017-01" db="EMBL/GenBank/DDBJ databases">
        <authorList>
            <person name="Varghese N."/>
            <person name="Submissions S."/>
        </authorList>
    </citation>
    <scope>NUCLEOTIDE SEQUENCE [LARGE SCALE GENOMIC DNA]</scope>
    <source>
        <strain evidence="3">CGMCC 1.7737</strain>
    </source>
</reference>
<dbReference type="AlphaFoldDB" id="A0A1N7F340"/>
<sequence>MPRISITVPDELDEYLNQQSSESGDFDSKSEVVRESIRSMKDGDVEVDELERELEEKQSHYEDEIEELETTVERLENEKRTILSQREENQELVKWAKEEQSLQRRREKRQTAPVWKRAKWWLTGYDS</sequence>
<proteinExistence type="predicted"/>
<evidence type="ECO:0000313" key="3">
    <source>
        <dbReference type="Proteomes" id="UP000186914"/>
    </source>
</evidence>
<evidence type="ECO:0000256" key="1">
    <source>
        <dbReference type="SAM" id="Coils"/>
    </source>
</evidence>
<organism evidence="2 3">
    <name type="scientific">Haladaptatus litoreus</name>
    <dbReference type="NCBI Taxonomy" id="553468"/>
    <lineage>
        <taxon>Archaea</taxon>
        <taxon>Methanobacteriati</taxon>
        <taxon>Methanobacteriota</taxon>
        <taxon>Stenosarchaea group</taxon>
        <taxon>Halobacteria</taxon>
        <taxon>Halobacteriales</taxon>
        <taxon>Haladaptataceae</taxon>
        <taxon>Haladaptatus</taxon>
    </lineage>
</organism>
<gene>
    <name evidence="2" type="ORF">SAMN05421858_4751</name>
</gene>
<accession>A0A1N7F340</accession>
<keyword evidence="1" id="KW-0175">Coiled coil</keyword>